<reference evidence="4" key="1">
    <citation type="submission" date="2020-01" db="EMBL/GenBank/DDBJ databases">
        <authorList>
            <person name="Richard D."/>
        </authorList>
    </citation>
    <scope>NUCLEOTIDE SEQUENCE</scope>
    <source>
        <strain evidence="4">JP541</strain>
    </source>
</reference>
<keyword evidence="1" id="KW-0596">Phosphopantetheine</keyword>
<dbReference type="AlphaFoldDB" id="A0A8I0L9G6"/>
<dbReference type="GO" id="GO:0000035">
    <property type="term" value="F:acyl binding"/>
    <property type="evidence" value="ECO:0007669"/>
    <property type="project" value="TreeGrafter"/>
</dbReference>
<dbReference type="NCBIfam" id="NF002148">
    <property type="entry name" value="PRK00982.1-2"/>
    <property type="match status" value="1"/>
</dbReference>
<dbReference type="NCBIfam" id="NF002150">
    <property type="entry name" value="PRK00982.1-4"/>
    <property type="match status" value="1"/>
</dbReference>
<protein>
    <submittedName>
        <fullName evidence="4">Acyl carrier protein</fullName>
    </submittedName>
</protein>
<dbReference type="InterPro" id="IPR036736">
    <property type="entry name" value="ACP-like_sf"/>
</dbReference>
<accession>A0A8I0L9G6</accession>
<feature type="non-terminal residue" evidence="4">
    <location>
        <position position="1"/>
    </location>
</feature>
<dbReference type="InterPro" id="IPR003231">
    <property type="entry name" value="ACP"/>
</dbReference>
<evidence type="ECO:0000313" key="4">
    <source>
        <dbReference type="EMBL" id="MBD4338996.1"/>
    </source>
</evidence>
<dbReference type="Pfam" id="PF00550">
    <property type="entry name" value="PP-binding"/>
    <property type="match status" value="1"/>
</dbReference>
<dbReference type="GO" id="GO:0000036">
    <property type="term" value="F:acyl carrier activity"/>
    <property type="evidence" value="ECO:0007669"/>
    <property type="project" value="TreeGrafter"/>
</dbReference>
<sequence>TLKGMIVKQMKVNPDTVTESSRLVEDLKADSANVMVMIMDVEDTFGITVEDDQIMKLKTVGDVVKYIDANK</sequence>
<evidence type="ECO:0000256" key="1">
    <source>
        <dbReference type="ARBA" id="ARBA00022450"/>
    </source>
</evidence>
<keyword evidence="2" id="KW-0597">Phosphoprotein</keyword>
<proteinExistence type="predicted"/>
<comment type="caution">
    <text evidence="4">The sequence shown here is derived from an EMBL/GenBank/DDBJ whole genome shotgun (WGS) entry which is preliminary data.</text>
</comment>
<dbReference type="PANTHER" id="PTHR20863:SF76">
    <property type="entry name" value="CARRIER DOMAIN-CONTAINING PROTEIN"/>
    <property type="match status" value="1"/>
</dbReference>
<dbReference type="GO" id="GO:0005829">
    <property type="term" value="C:cytosol"/>
    <property type="evidence" value="ECO:0007669"/>
    <property type="project" value="TreeGrafter"/>
</dbReference>
<name>A0A8I0L9G6_XANCI</name>
<evidence type="ECO:0000259" key="3">
    <source>
        <dbReference type="PROSITE" id="PS50075"/>
    </source>
</evidence>
<dbReference type="Gene3D" id="1.10.1200.10">
    <property type="entry name" value="ACP-like"/>
    <property type="match status" value="1"/>
</dbReference>
<evidence type="ECO:0000313" key="5">
    <source>
        <dbReference type="Proteomes" id="UP000653002"/>
    </source>
</evidence>
<dbReference type="PROSITE" id="PS50075">
    <property type="entry name" value="CARRIER"/>
    <property type="match status" value="1"/>
</dbReference>
<gene>
    <name evidence="4" type="ORF">GUH15_23660</name>
</gene>
<dbReference type="PANTHER" id="PTHR20863">
    <property type="entry name" value="ACYL CARRIER PROTEIN"/>
    <property type="match status" value="1"/>
</dbReference>
<dbReference type="GO" id="GO:0009245">
    <property type="term" value="P:lipid A biosynthetic process"/>
    <property type="evidence" value="ECO:0007669"/>
    <property type="project" value="TreeGrafter"/>
</dbReference>
<dbReference type="InterPro" id="IPR009081">
    <property type="entry name" value="PP-bd_ACP"/>
</dbReference>
<dbReference type="GO" id="GO:0016020">
    <property type="term" value="C:membrane"/>
    <property type="evidence" value="ECO:0007669"/>
    <property type="project" value="GOC"/>
</dbReference>
<evidence type="ECO:0000256" key="2">
    <source>
        <dbReference type="ARBA" id="ARBA00022553"/>
    </source>
</evidence>
<dbReference type="EMBL" id="JAABFR010001918">
    <property type="protein sequence ID" value="MBD4338996.1"/>
    <property type="molecule type" value="Genomic_DNA"/>
</dbReference>
<dbReference type="Proteomes" id="UP000653002">
    <property type="component" value="Unassembled WGS sequence"/>
</dbReference>
<organism evidence="4 5">
    <name type="scientific">Xanthomonas citri pv. citri</name>
    <dbReference type="NCBI Taxonomy" id="611301"/>
    <lineage>
        <taxon>Bacteria</taxon>
        <taxon>Pseudomonadati</taxon>
        <taxon>Pseudomonadota</taxon>
        <taxon>Gammaproteobacteria</taxon>
        <taxon>Lysobacterales</taxon>
        <taxon>Lysobacteraceae</taxon>
        <taxon>Xanthomonas</taxon>
    </lineage>
</organism>
<dbReference type="SUPFAM" id="SSF47336">
    <property type="entry name" value="ACP-like"/>
    <property type="match status" value="1"/>
</dbReference>
<feature type="domain" description="Carrier" evidence="3">
    <location>
        <begin position="1"/>
        <end position="71"/>
    </location>
</feature>